<name>A0A8J3E1Z8_9PROT</name>
<dbReference type="GO" id="GO:0032993">
    <property type="term" value="C:protein-DNA complex"/>
    <property type="evidence" value="ECO:0007669"/>
    <property type="project" value="TreeGrafter"/>
</dbReference>
<dbReference type="InterPro" id="IPR005119">
    <property type="entry name" value="LysR_subst-bd"/>
</dbReference>
<feature type="domain" description="HTH lysR-type" evidence="6">
    <location>
        <begin position="1"/>
        <end position="56"/>
    </location>
</feature>
<keyword evidence="5" id="KW-0804">Transcription</keyword>
<reference evidence="7" key="2">
    <citation type="submission" date="2020-09" db="EMBL/GenBank/DDBJ databases">
        <authorList>
            <person name="Sun Q."/>
            <person name="Zhou Y."/>
        </authorList>
    </citation>
    <scope>NUCLEOTIDE SEQUENCE</scope>
    <source>
        <strain evidence="7">CGMCC 1.15725</strain>
    </source>
</reference>
<dbReference type="GO" id="GO:0003677">
    <property type="term" value="F:DNA binding"/>
    <property type="evidence" value="ECO:0007669"/>
    <property type="project" value="UniProtKB-KW"/>
</dbReference>
<comment type="caution">
    <text evidence="7">The sequence shown here is derived from an EMBL/GenBank/DDBJ whole genome shotgun (WGS) entry which is preliminary data.</text>
</comment>
<dbReference type="Proteomes" id="UP000646365">
    <property type="component" value="Unassembled WGS sequence"/>
</dbReference>
<dbReference type="InterPro" id="IPR000847">
    <property type="entry name" value="LysR_HTH_N"/>
</dbReference>
<keyword evidence="3" id="KW-0238">DNA-binding</keyword>
<evidence type="ECO:0000256" key="3">
    <source>
        <dbReference type="ARBA" id="ARBA00023125"/>
    </source>
</evidence>
<dbReference type="Gene3D" id="3.40.190.10">
    <property type="entry name" value="Periplasmic binding protein-like II"/>
    <property type="match status" value="2"/>
</dbReference>
<dbReference type="Pfam" id="PF00126">
    <property type="entry name" value="HTH_1"/>
    <property type="match status" value="1"/>
</dbReference>
<dbReference type="Pfam" id="PF03466">
    <property type="entry name" value="LysR_substrate"/>
    <property type="match status" value="1"/>
</dbReference>
<dbReference type="SUPFAM" id="SSF53850">
    <property type="entry name" value="Periplasmic binding protein-like II"/>
    <property type="match status" value="1"/>
</dbReference>
<keyword evidence="2" id="KW-0805">Transcription regulation</keyword>
<dbReference type="Gene3D" id="1.10.10.10">
    <property type="entry name" value="Winged helix-like DNA-binding domain superfamily/Winged helix DNA-binding domain"/>
    <property type="match status" value="1"/>
</dbReference>
<keyword evidence="4" id="KW-0010">Activator</keyword>
<dbReference type="EMBL" id="BMJQ01000002">
    <property type="protein sequence ID" value="GGF06416.1"/>
    <property type="molecule type" value="Genomic_DNA"/>
</dbReference>
<keyword evidence="8" id="KW-1185">Reference proteome</keyword>
<organism evidence="7 8">
    <name type="scientific">Aliidongia dinghuensis</name>
    <dbReference type="NCBI Taxonomy" id="1867774"/>
    <lineage>
        <taxon>Bacteria</taxon>
        <taxon>Pseudomonadati</taxon>
        <taxon>Pseudomonadota</taxon>
        <taxon>Alphaproteobacteria</taxon>
        <taxon>Rhodospirillales</taxon>
        <taxon>Dongiaceae</taxon>
        <taxon>Aliidongia</taxon>
    </lineage>
</organism>
<dbReference type="CDD" id="cd08411">
    <property type="entry name" value="PBP2_OxyR"/>
    <property type="match status" value="1"/>
</dbReference>
<dbReference type="InterPro" id="IPR036388">
    <property type="entry name" value="WH-like_DNA-bd_sf"/>
</dbReference>
<dbReference type="GO" id="GO:0003700">
    <property type="term" value="F:DNA-binding transcription factor activity"/>
    <property type="evidence" value="ECO:0007669"/>
    <property type="project" value="InterPro"/>
</dbReference>
<protein>
    <submittedName>
        <fullName evidence="7">LysR family transcriptional regulator</fullName>
    </submittedName>
</protein>
<accession>A0A8J3E1Z8</accession>
<dbReference type="SUPFAM" id="SSF46785">
    <property type="entry name" value="Winged helix' DNA-binding domain"/>
    <property type="match status" value="1"/>
</dbReference>
<reference evidence="7" key="1">
    <citation type="journal article" date="2014" name="Int. J. Syst. Evol. Microbiol.">
        <title>Complete genome sequence of Corynebacterium casei LMG S-19264T (=DSM 44701T), isolated from a smear-ripened cheese.</title>
        <authorList>
            <consortium name="US DOE Joint Genome Institute (JGI-PGF)"/>
            <person name="Walter F."/>
            <person name="Albersmeier A."/>
            <person name="Kalinowski J."/>
            <person name="Ruckert C."/>
        </authorList>
    </citation>
    <scope>NUCLEOTIDE SEQUENCE</scope>
    <source>
        <strain evidence="7">CGMCC 1.15725</strain>
    </source>
</reference>
<evidence type="ECO:0000256" key="4">
    <source>
        <dbReference type="ARBA" id="ARBA00023159"/>
    </source>
</evidence>
<sequence length="299" mass="32863">MQELRYLIAVADYGHFGRAAEACHVTQPTLSTQLKRLEDFLGATLFERTNKTVHVTPIGEEVVARARKVVAEADALVDSAQENKEPLSGPLHIGIIPTLSPYLLSWLLPALKLAYPHLQMVVHEDLTDHLLERLTDHKLDAALLALPVDTADLEAMPLFNEPFFFAAPKGHPLTKTKTVKVSELKNEHLLLLTDGHCLRDQALAVCGFSEAARNEEMDFRATSLETIRSMVAAGMGCTLMPALAVAGGASRDIEVRPLAGRRSSRQIGLVRRRTYPKLRELQLFGQAIRDSLPPSVVAA</sequence>
<gene>
    <name evidence="7" type="primary">oxyR</name>
    <name evidence="7" type="ORF">GCM10011611_09920</name>
</gene>
<dbReference type="InterPro" id="IPR036390">
    <property type="entry name" value="WH_DNA-bd_sf"/>
</dbReference>
<proteinExistence type="inferred from homology"/>
<dbReference type="PANTHER" id="PTHR30346">
    <property type="entry name" value="TRANSCRIPTIONAL DUAL REGULATOR HCAR-RELATED"/>
    <property type="match status" value="1"/>
</dbReference>
<evidence type="ECO:0000313" key="7">
    <source>
        <dbReference type="EMBL" id="GGF06416.1"/>
    </source>
</evidence>
<dbReference type="FunFam" id="1.10.10.10:FF:000001">
    <property type="entry name" value="LysR family transcriptional regulator"/>
    <property type="match status" value="1"/>
</dbReference>
<dbReference type="PROSITE" id="PS50931">
    <property type="entry name" value="HTH_LYSR"/>
    <property type="match status" value="1"/>
</dbReference>
<evidence type="ECO:0000256" key="1">
    <source>
        <dbReference type="ARBA" id="ARBA00009437"/>
    </source>
</evidence>
<dbReference type="PRINTS" id="PR00039">
    <property type="entry name" value="HTHLYSR"/>
</dbReference>
<comment type="similarity">
    <text evidence="1">Belongs to the LysR transcriptional regulatory family.</text>
</comment>
<dbReference type="PANTHER" id="PTHR30346:SF26">
    <property type="entry name" value="HYDROGEN PEROXIDE-INDUCIBLE GENES ACTIVATOR"/>
    <property type="match status" value="1"/>
</dbReference>
<evidence type="ECO:0000256" key="5">
    <source>
        <dbReference type="ARBA" id="ARBA00023163"/>
    </source>
</evidence>
<evidence type="ECO:0000256" key="2">
    <source>
        <dbReference type="ARBA" id="ARBA00023015"/>
    </source>
</evidence>
<evidence type="ECO:0000313" key="8">
    <source>
        <dbReference type="Proteomes" id="UP000646365"/>
    </source>
</evidence>
<dbReference type="AlphaFoldDB" id="A0A8J3E1Z8"/>
<evidence type="ECO:0000259" key="6">
    <source>
        <dbReference type="PROSITE" id="PS50931"/>
    </source>
</evidence>